<protein>
    <submittedName>
        <fullName evidence="1">Uncharacterized protein</fullName>
    </submittedName>
</protein>
<evidence type="ECO:0000313" key="2">
    <source>
        <dbReference type="Proteomes" id="UP001174136"/>
    </source>
</evidence>
<reference evidence="1" key="1">
    <citation type="journal article" date="2023" name="Front. Mar. Sci.">
        <title>A new Merluccius polli reference genome to investigate the effects of global change in West African waters.</title>
        <authorList>
            <person name="Mateo J.L."/>
            <person name="Blanco-Fernandez C."/>
            <person name="Garcia-Vazquez E."/>
            <person name="Machado-Schiaffino G."/>
        </authorList>
    </citation>
    <scope>NUCLEOTIDE SEQUENCE</scope>
    <source>
        <strain evidence="1">C29</strain>
        <tissue evidence="1">Fin</tissue>
    </source>
</reference>
<dbReference type="Proteomes" id="UP001174136">
    <property type="component" value="Unassembled WGS sequence"/>
</dbReference>
<proteinExistence type="predicted"/>
<name>A0AA47NXH4_MERPO</name>
<evidence type="ECO:0000313" key="1">
    <source>
        <dbReference type="EMBL" id="KAK0142441.1"/>
    </source>
</evidence>
<dbReference type="EMBL" id="JAOPHQ010003695">
    <property type="protein sequence ID" value="KAK0142441.1"/>
    <property type="molecule type" value="Genomic_DNA"/>
</dbReference>
<sequence length="421" mass="47685">MGTPPWESGFMKVTVARRWETADRRTEYGFDGTSGGETRWEKTDGVVTTAHNHNQIPKGRSEDSFMVLINMLLFPHSQMSTAEEEEKEEEEDRDRPSLLWILVLAVPSAEMVKRSRRHSMVAGGLDDTSQLMFTGLPSHEYLTGLCNASASLSNRIFEQFTLEIILAANSLSLPEQACCRSPFLGSVNCERVFSTMNRVKADLKNRLQGEHLGACMKISINGPPVAKFPYHDAMVTFFSKPRKIKCSNESCTLCSWCANVLQSCLHMLFPLQREHPLWILQQLEPHFPIFIPEVEGACGAESGGVAVTEDRINCPTLFNKSKCIGWAVIGGDSHSMSRNMLFWWPPIRLRASQSKRPRSASRTLLIVNIDLPWRPRTSKRPSWLCSYTCTDRHTNTHTHRFRHAHIISILFHNVNAVVSER</sequence>
<accession>A0AA47NXH4</accession>
<organism evidence="1 2">
    <name type="scientific">Merluccius polli</name>
    <name type="common">Benguela hake</name>
    <name type="synonym">Merluccius cadenati</name>
    <dbReference type="NCBI Taxonomy" id="89951"/>
    <lineage>
        <taxon>Eukaryota</taxon>
        <taxon>Metazoa</taxon>
        <taxon>Chordata</taxon>
        <taxon>Craniata</taxon>
        <taxon>Vertebrata</taxon>
        <taxon>Euteleostomi</taxon>
        <taxon>Actinopterygii</taxon>
        <taxon>Neopterygii</taxon>
        <taxon>Teleostei</taxon>
        <taxon>Neoteleostei</taxon>
        <taxon>Acanthomorphata</taxon>
        <taxon>Zeiogadaria</taxon>
        <taxon>Gadariae</taxon>
        <taxon>Gadiformes</taxon>
        <taxon>Gadoidei</taxon>
        <taxon>Merlucciidae</taxon>
        <taxon>Merluccius</taxon>
    </lineage>
</organism>
<dbReference type="AlphaFoldDB" id="A0AA47NXH4"/>
<dbReference type="PANTHER" id="PTHR46880">
    <property type="entry name" value="RAS-ASSOCIATING DOMAIN-CONTAINING PROTEIN"/>
    <property type="match status" value="1"/>
</dbReference>
<dbReference type="PANTHER" id="PTHR46880:SF5">
    <property type="entry name" value="DUF4371 DOMAIN-CONTAINING PROTEIN"/>
    <property type="match status" value="1"/>
</dbReference>
<gene>
    <name evidence="1" type="ORF">N1851_019823</name>
</gene>
<keyword evidence="2" id="KW-1185">Reference proteome</keyword>
<comment type="caution">
    <text evidence="1">The sequence shown here is derived from an EMBL/GenBank/DDBJ whole genome shotgun (WGS) entry which is preliminary data.</text>
</comment>